<dbReference type="InterPro" id="IPR036844">
    <property type="entry name" value="Hint_dom_sf"/>
</dbReference>
<organism evidence="6 7">
    <name type="scientific">Streptomyces peucetius</name>
    <dbReference type="NCBI Taxonomy" id="1950"/>
    <lineage>
        <taxon>Bacteria</taxon>
        <taxon>Bacillati</taxon>
        <taxon>Actinomycetota</taxon>
        <taxon>Actinomycetes</taxon>
        <taxon>Kitasatosporales</taxon>
        <taxon>Streptomycetaceae</taxon>
        <taxon>Streptomyces</taxon>
    </lineage>
</organism>
<dbReference type="InterPro" id="IPR041436">
    <property type="entry name" value="RNAse_A_bac"/>
</dbReference>
<keyword evidence="4" id="KW-0732">Signal</keyword>
<evidence type="ECO:0000256" key="2">
    <source>
        <dbReference type="ARBA" id="ARBA00022525"/>
    </source>
</evidence>
<feature type="domain" description="Hint" evidence="5">
    <location>
        <begin position="395"/>
        <end position="502"/>
    </location>
</feature>
<dbReference type="Proteomes" id="UP001163878">
    <property type="component" value="Chromosome"/>
</dbReference>
<keyword evidence="7" id="KW-1185">Reference proteome</keyword>
<dbReference type="Pfam" id="PF14449">
    <property type="entry name" value="PT-TG"/>
    <property type="match status" value="1"/>
</dbReference>
<sequence>MHRQLKLKTAALLTILSVFLTFGMGEDSALAAQGVRLTHAEAQLEAAEAKLDTDRLAAIVKGTARISGCDKLSLLEKPACYRDFAQKALKVGAGVGMFAYGVHYLHKDTVEHFGTVKKEAAGLQKLREAFKEDPTKIADPEYRKQVEDRIRATAAGAQKDIDKLIKDVLETIETILVIIEMTLLLIRLTLGLAQLVGDPKFQAAVKGVKDNLDGIGKALDQMNAGFAQMNRALGDMNDAVDDINKSLGGLNQSINKANKGMDTLNEGIGQANKAVDDMNKVVPGIKKAAEKLREVPAFEFDFSNVGKTWDDGSSGLDSEEQQRRMSIILGLMPGIGDGKGIVEAITGKDMMTGEHVDGFDRALGSLAVLRWLKLGGKLIPDDIAKARKTDVVFECNSFPAGTPVLLADGTHKPIEDVRPGDEVLATDPGGEFAELTRPRPVMSTPYTSEYTDKTFVRLSVAGADGDVSDLTSTEQHRYWLPDRQAWVPAGELRAGDRLHTAEGTEATVTATERSAARQATYDLDVSGIDSYYVRVGAQDVLVHNCTDLARAERMFPGIAHTLDEHVNVDRQKMEALAKAKTRRMGRPTPNSRWKSADLAQKAVNQLVDQNKDRITKFVQDAGKPGKAQQLTLQGTYGTGSLGDSMDHLGNYSPTTSNSFKVIIAVKKGHKPGGFYVLTAYPL</sequence>
<dbReference type="SUPFAM" id="SSF51294">
    <property type="entry name" value="Hedgehog/intein (Hint) domain"/>
    <property type="match status" value="1"/>
</dbReference>
<reference evidence="6" key="1">
    <citation type="submission" date="2022-10" db="EMBL/GenBank/DDBJ databases">
        <title>Cytochrome P450 Catalyzes Benzene Ring Formation in the Biosynthesis of Trialkyl-Substituted Aromatic Polyketides.</title>
        <authorList>
            <person name="Zhao E."/>
            <person name="Ge H."/>
        </authorList>
    </citation>
    <scope>NUCLEOTIDE SEQUENCE</scope>
    <source>
        <strain evidence="6">NA0869</strain>
    </source>
</reference>
<evidence type="ECO:0000256" key="1">
    <source>
        <dbReference type="ARBA" id="ARBA00004613"/>
    </source>
</evidence>
<dbReference type="SUPFAM" id="SSF58104">
    <property type="entry name" value="Methyl-accepting chemotaxis protein (MCP) signaling domain"/>
    <property type="match status" value="1"/>
</dbReference>
<keyword evidence="3" id="KW-0175">Coiled coil</keyword>
<protein>
    <submittedName>
        <fullName evidence="6">Pre-toxin TG domain-containing protein</fullName>
    </submittedName>
</protein>
<dbReference type="Pfam" id="PF07591">
    <property type="entry name" value="PT-HINT"/>
    <property type="match status" value="1"/>
</dbReference>
<dbReference type="Gene3D" id="2.170.16.10">
    <property type="entry name" value="Hedgehog/Intein (Hint) domain"/>
    <property type="match status" value="1"/>
</dbReference>
<dbReference type="Pfam" id="PF18431">
    <property type="entry name" value="RNAse_A_bac"/>
    <property type="match status" value="1"/>
</dbReference>
<accession>A0ABY6I9Q4</accession>
<evidence type="ECO:0000256" key="3">
    <source>
        <dbReference type="SAM" id="Coils"/>
    </source>
</evidence>
<evidence type="ECO:0000313" key="6">
    <source>
        <dbReference type="EMBL" id="UYQ62707.1"/>
    </source>
</evidence>
<feature type="signal peptide" evidence="4">
    <location>
        <begin position="1"/>
        <end position="31"/>
    </location>
</feature>
<gene>
    <name evidence="6" type="ORF">OGH68_15290</name>
</gene>
<dbReference type="InterPro" id="IPR030934">
    <property type="entry name" value="Intein_C"/>
</dbReference>
<dbReference type="SMART" id="SM00306">
    <property type="entry name" value="HintN"/>
    <property type="match status" value="1"/>
</dbReference>
<name>A0ABY6I9Q4_STRPE</name>
<dbReference type="Gene3D" id="1.10.287.950">
    <property type="entry name" value="Methyl-accepting chemotaxis protein"/>
    <property type="match status" value="1"/>
</dbReference>
<proteinExistence type="predicted"/>
<feature type="chain" id="PRO_5045818659" evidence="4">
    <location>
        <begin position="32"/>
        <end position="682"/>
    </location>
</feature>
<dbReference type="InterPro" id="IPR027797">
    <property type="entry name" value="PT-TG_dom"/>
</dbReference>
<dbReference type="RefSeq" id="WP_264244451.1">
    <property type="nucleotide sequence ID" value="NZ_CP107567.1"/>
</dbReference>
<dbReference type="PROSITE" id="PS50818">
    <property type="entry name" value="INTEIN_C_TER"/>
    <property type="match status" value="1"/>
</dbReference>
<evidence type="ECO:0000313" key="7">
    <source>
        <dbReference type="Proteomes" id="UP001163878"/>
    </source>
</evidence>
<dbReference type="EMBL" id="CP107567">
    <property type="protein sequence ID" value="UYQ62707.1"/>
    <property type="molecule type" value="Genomic_DNA"/>
</dbReference>
<evidence type="ECO:0000256" key="4">
    <source>
        <dbReference type="SAM" id="SignalP"/>
    </source>
</evidence>
<feature type="coiled-coil region" evidence="3">
    <location>
        <begin position="30"/>
        <end position="57"/>
    </location>
</feature>
<dbReference type="InterPro" id="IPR003587">
    <property type="entry name" value="Hint_dom_N"/>
</dbReference>
<comment type="subcellular location">
    <subcellularLocation>
        <location evidence="1">Secreted</location>
    </subcellularLocation>
</comment>
<evidence type="ECO:0000259" key="5">
    <source>
        <dbReference type="SMART" id="SM00306"/>
    </source>
</evidence>
<dbReference type="CDD" id="cd00081">
    <property type="entry name" value="Hint"/>
    <property type="match status" value="1"/>
</dbReference>
<keyword evidence="2" id="KW-0964">Secreted</keyword>